<comment type="caution">
    <text evidence="2">The sequence shown here is derived from an EMBL/GenBank/DDBJ whole genome shotgun (WGS) entry which is preliminary data.</text>
</comment>
<dbReference type="InterPro" id="IPR050951">
    <property type="entry name" value="Retrovirus_Pol_polyprotein"/>
</dbReference>
<evidence type="ECO:0000313" key="3">
    <source>
        <dbReference type="Proteomes" id="UP000245119"/>
    </source>
</evidence>
<reference evidence="2 3" key="1">
    <citation type="submission" date="2018-04" db="EMBL/GenBank/DDBJ databases">
        <title>The genome of golden apple snail Pomacea canaliculata provides insight into stress tolerance and invasive adaptation.</title>
        <authorList>
            <person name="Liu C."/>
            <person name="Liu B."/>
            <person name="Ren Y."/>
            <person name="Zhang Y."/>
            <person name="Wang H."/>
            <person name="Li S."/>
            <person name="Jiang F."/>
            <person name="Yin L."/>
            <person name="Zhang G."/>
            <person name="Qian W."/>
            <person name="Fan W."/>
        </authorList>
    </citation>
    <scope>NUCLEOTIDE SEQUENCE [LARGE SCALE GENOMIC DNA]</scope>
    <source>
        <strain evidence="2">SZHN2017</strain>
        <tissue evidence="2">Muscle</tissue>
    </source>
</reference>
<name>A0A2T7NW02_POMCA</name>
<feature type="region of interest" description="Disordered" evidence="1">
    <location>
        <begin position="118"/>
        <end position="140"/>
    </location>
</feature>
<dbReference type="PANTHER" id="PTHR37984">
    <property type="entry name" value="PROTEIN CBG26694"/>
    <property type="match status" value="1"/>
</dbReference>
<protein>
    <submittedName>
        <fullName evidence="2">Uncharacterized protein</fullName>
    </submittedName>
</protein>
<proteinExistence type="predicted"/>
<dbReference type="PANTHER" id="PTHR37984:SF5">
    <property type="entry name" value="PROTEIN NYNRIN-LIKE"/>
    <property type="match status" value="1"/>
</dbReference>
<keyword evidence="3" id="KW-1185">Reference proteome</keyword>
<dbReference type="OrthoDB" id="10059114at2759"/>
<feature type="compositionally biased region" description="Polar residues" evidence="1">
    <location>
        <begin position="122"/>
        <end position="135"/>
    </location>
</feature>
<dbReference type="Proteomes" id="UP000245119">
    <property type="component" value="Linkage Group LG9"/>
</dbReference>
<dbReference type="EMBL" id="PZQS01000009">
    <property type="protein sequence ID" value="PVD25368.1"/>
    <property type="molecule type" value="Genomic_DNA"/>
</dbReference>
<dbReference type="STRING" id="400727.A0A2T7NW02"/>
<gene>
    <name evidence="2" type="ORF">C0Q70_15868</name>
</gene>
<accession>A0A2T7NW02</accession>
<dbReference type="AlphaFoldDB" id="A0A2T7NW02"/>
<sequence length="251" mass="28164">MTEKFHDYILGSRVTVVTDNNPLCHVLKNAKLDAVSHRWLSSLSLYDFDLVYKQGSTHTDADGLSRRPQDPPEADEEYRDTLEKAGFLLEKARRFQDDNPQVVNRSAVVSILTAKSAGRPVHSTQQTARHTTPMSHDNDVTDNFTPAVEAVVRDPNTIPDGILEAEGGEPDFTTLTVDDWRRLQQQDPHIAAVCQALKEGTDLTNQQNFYPPPPHKTDIAGFSDLQDILVPMERVKQCMAHCTKHCLNCFT</sequence>
<evidence type="ECO:0000313" key="2">
    <source>
        <dbReference type="EMBL" id="PVD25368.1"/>
    </source>
</evidence>
<organism evidence="2 3">
    <name type="scientific">Pomacea canaliculata</name>
    <name type="common">Golden apple snail</name>
    <dbReference type="NCBI Taxonomy" id="400727"/>
    <lineage>
        <taxon>Eukaryota</taxon>
        <taxon>Metazoa</taxon>
        <taxon>Spiralia</taxon>
        <taxon>Lophotrochozoa</taxon>
        <taxon>Mollusca</taxon>
        <taxon>Gastropoda</taxon>
        <taxon>Caenogastropoda</taxon>
        <taxon>Architaenioglossa</taxon>
        <taxon>Ampullarioidea</taxon>
        <taxon>Ampullariidae</taxon>
        <taxon>Pomacea</taxon>
    </lineage>
</organism>
<evidence type="ECO:0000256" key="1">
    <source>
        <dbReference type="SAM" id="MobiDB-lite"/>
    </source>
</evidence>